<keyword evidence="4" id="KW-0788">Thiol protease</keyword>
<protein>
    <recommendedName>
        <fullName evidence="6">NlpC/P60 domain-containing protein</fullName>
    </recommendedName>
</protein>
<dbReference type="Pfam" id="PF07833">
    <property type="entry name" value="Cu_amine_oxidN1"/>
    <property type="match status" value="1"/>
</dbReference>
<dbReference type="RefSeq" id="WP_105958480.1">
    <property type="nucleotide sequence ID" value="NZ_PVNS01000004.1"/>
</dbReference>
<dbReference type="SUPFAM" id="SSF55383">
    <property type="entry name" value="Copper amine oxidase, domain N"/>
    <property type="match status" value="1"/>
</dbReference>
<dbReference type="InterPro" id="IPR036582">
    <property type="entry name" value="Mao_N_sf"/>
</dbReference>
<dbReference type="EMBL" id="PVNS01000004">
    <property type="protein sequence ID" value="PRO66290.1"/>
    <property type="molecule type" value="Genomic_DNA"/>
</dbReference>
<dbReference type="PROSITE" id="PS51935">
    <property type="entry name" value="NLPC_P60"/>
    <property type="match status" value="1"/>
</dbReference>
<proteinExistence type="inferred from homology"/>
<dbReference type="Gene3D" id="3.30.457.10">
    <property type="entry name" value="Copper amine oxidase-like, N-terminal domain"/>
    <property type="match status" value="1"/>
</dbReference>
<keyword evidence="8" id="KW-1185">Reference proteome</keyword>
<feature type="chain" id="PRO_5015200304" description="NlpC/P60 domain-containing protein" evidence="5">
    <location>
        <begin position="26"/>
        <end position="286"/>
    </location>
</feature>
<dbReference type="PANTHER" id="PTHR47053">
    <property type="entry name" value="MUREIN DD-ENDOPEPTIDASE MEPH-RELATED"/>
    <property type="match status" value="1"/>
</dbReference>
<evidence type="ECO:0000256" key="1">
    <source>
        <dbReference type="ARBA" id="ARBA00007074"/>
    </source>
</evidence>
<dbReference type="GO" id="GO:0006508">
    <property type="term" value="P:proteolysis"/>
    <property type="evidence" value="ECO:0007669"/>
    <property type="project" value="UniProtKB-KW"/>
</dbReference>
<evidence type="ECO:0000256" key="2">
    <source>
        <dbReference type="ARBA" id="ARBA00022670"/>
    </source>
</evidence>
<evidence type="ECO:0000259" key="6">
    <source>
        <dbReference type="PROSITE" id="PS51935"/>
    </source>
</evidence>
<dbReference type="InterPro" id="IPR012854">
    <property type="entry name" value="Cu_amine_oxidase-like_N"/>
</dbReference>
<dbReference type="Pfam" id="PF00877">
    <property type="entry name" value="NLPC_P60"/>
    <property type="match status" value="1"/>
</dbReference>
<dbReference type="InterPro" id="IPR051202">
    <property type="entry name" value="Peptidase_C40"/>
</dbReference>
<keyword evidence="5" id="KW-0732">Signal</keyword>
<sequence length="286" mass="30268">MKRSIGILLIVVMTFLGAFAPSAGASSTADEIIAAGERHMGTPYRWGGTTPAGFDCSGFTGYAYKQAGIDLPRSAAQQYQVGTPVAKSDLRRGDLVFFDTRGGPTHNGIYIGNNKMIHSSSSKGVSIASLDNVYWKPRYIGARRIIEEQRSEVASVASESKAPQAASSGLKPIDVSINGAALQSSQTSLKTPAGRTLVPMRSIFEQLGATVTWDGATKQVTGVLGDQTVELMIGSADAKASGKPVRLDQAAELINGNTMVPLRFVSESLGAKVDWDSVNNEVVITR</sequence>
<dbReference type="Gene3D" id="3.90.1720.10">
    <property type="entry name" value="endopeptidase domain like (from Nostoc punctiforme)"/>
    <property type="match status" value="1"/>
</dbReference>
<evidence type="ECO:0000256" key="4">
    <source>
        <dbReference type="ARBA" id="ARBA00022807"/>
    </source>
</evidence>
<evidence type="ECO:0000256" key="3">
    <source>
        <dbReference type="ARBA" id="ARBA00022801"/>
    </source>
</evidence>
<evidence type="ECO:0000256" key="5">
    <source>
        <dbReference type="SAM" id="SignalP"/>
    </source>
</evidence>
<feature type="signal peptide" evidence="5">
    <location>
        <begin position="1"/>
        <end position="25"/>
    </location>
</feature>
<dbReference type="SUPFAM" id="SSF54001">
    <property type="entry name" value="Cysteine proteinases"/>
    <property type="match status" value="1"/>
</dbReference>
<dbReference type="OrthoDB" id="9813368at2"/>
<dbReference type="Proteomes" id="UP000243650">
    <property type="component" value="Unassembled WGS sequence"/>
</dbReference>
<dbReference type="InterPro" id="IPR038765">
    <property type="entry name" value="Papain-like_cys_pep_sf"/>
</dbReference>
<evidence type="ECO:0000313" key="8">
    <source>
        <dbReference type="Proteomes" id="UP000243650"/>
    </source>
</evidence>
<evidence type="ECO:0000313" key="7">
    <source>
        <dbReference type="EMBL" id="PRO66290.1"/>
    </source>
</evidence>
<gene>
    <name evidence="7" type="ORF">C6I21_05670</name>
</gene>
<name>A0A2P6MJ57_ALKUR</name>
<dbReference type="GO" id="GO:0008234">
    <property type="term" value="F:cysteine-type peptidase activity"/>
    <property type="evidence" value="ECO:0007669"/>
    <property type="project" value="UniProtKB-KW"/>
</dbReference>
<dbReference type="InterPro" id="IPR000064">
    <property type="entry name" value="NLP_P60_dom"/>
</dbReference>
<reference evidence="7 8" key="1">
    <citation type="submission" date="2018-03" db="EMBL/GenBank/DDBJ databases">
        <title>Bacillus urumqiensis sp. nov., a moderately haloalkaliphilic bacterium isolated from a salt lake.</title>
        <authorList>
            <person name="Zhao B."/>
            <person name="Liao Z."/>
        </authorList>
    </citation>
    <scope>NUCLEOTIDE SEQUENCE [LARGE SCALE GENOMIC DNA]</scope>
    <source>
        <strain evidence="7 8">BZ-SZ-XJ18</strain>
    </source>
</reference>
<keyword evidence="2" id="KW-0645">Protease</keyword>
<dbReference type="AlphaFoldDB" id="A0A2P6MJ57"/>
<dbReference type="PANTHER" id="PTHR47053:SF1">
    <property type="entry name" value="MUREIN DD-ENDOPEPTIDASE MEPH-RELATED"/>
    <property type="match status" value="1"/>
</dbReference>
<comment type="similarity">
    <text evidence="1">Belongs to the peptidase C40 family.</text>
</comment>
<comment type="caution">
    <text evidence="7">The sequence shown here is derived from an EMBL/GenBank/DDBJ whole genome shotgun (WGS) entry which is preliminary data.</text>
</comment>
<organism evidence="7 8">
    <name type="scientific">Alkalicoccus urumqiensis</name>
    <name type="common">Bacillus urumqiensis</name>
    <dbReference type="NCBI Taxonomy" id="1548213"/>
    <lineage>
        <taxon>Bacteria</taxon>
        <taxon>Bacillati</taxon>
        <taxon>Bacillota</taxon>
        <taxon>Bacilli</taxon>
        <taxon>Bacillales</taxon>
        <taxon>Bacillaceae</taxon>
        <taxon>Alkalicoccus</taxon>
    </lineage>
</organism>
<accession>A0A2P6MJ57</accession>
<feature type="domain" description="NlpC/P60" evidence="6">
    <location>
        <begin position="26"/>
        <end position="146"/>
    </location>
</feature>
<keyword evidence="3" id="KW-0378">Hydrolase</keyword>